<organism evidence="2 3">
    <name type="scientific">Trema orientale</name>
    <name type="common">Charcoal tree</name>
    <name type="synonym">Celtis orientalis</name>
    <dbReference type="NCBI Taxonomy" id="63057"/>
    <lineage>
        <taxon>Eukaryota</taxon>
        <taxon>Viridiplantae</taxon>
        <taxon>Streptophyta</taxon>
        <taxon>Embryophyta</taxon>
        <taxon>Tracheophyta</taxon>
        <taxon>Spermatophyta</taxon>
        <taxon>Magnoliopsida</taxon>
        <taxon>eudicotyledons</taxon>
        <taxon>Gunneridae</taxon>
        <taxon>Pentapetalae</taxon>
        <taxon>rosids</taxon>
        <taxon>fabids</taxon>
        <taxon>Rosales</taxon>
        <taxon>Cannabaceae</taxon>
        <taxon>Trema</taxon>
    </lineage>
</organism>
<comment type="caution">
    <text evidence="2">The sequence shown here is derived from an EMBL/GenBank/DDBJ whole genome shotgun (WGS) entry which is preliminary data.</text>
</comment>
<feature type="transmembrane region" description="Helical" evidence="1">
    <location>
        <begin position="20"/>
        <end position="39"/>
    </location>
</feature>
<accession>A0A2P5EC59</accession>
<sequence length="45" mass="5197">MNQNTKPTILFQHTKVQFSLSLSLSLSVYSKLGFCYVLLKTVRFD</sequence>
<keyword evidence="3" id="KW-1185">Reference proteome</keyword>
<dbReference type="InParanoid" id="A0A2P5EC59"/>
<proteinExistence type="predicted"/>
<dbReference type="Proteomes" id="UP000237000">
    <property type="component" value="Unassembled WGS sequence"/>
</dbReference>
<protein>
    <submittedName>
        <fullName evidence="2">Uncharacterized protein</fullName>
    </submittedName>
</protein>
<evidence type="ECO:0000256" key="1">
    <source>
        <dbReference type="SAM" id="Phobius"/>
    </source>
</evidence>
<keyword evidence="1" id="KW-1133">Transmembrane helix</keyword>
<reference evidence="3" key="1">
    <citation type="submission" date="2016-06" db="EMBL/GenBank/DDBJ databases">
        <title>Parallel loss of symbiosis genes in relatives of nitrogen-fixing non-legume Parasponia.</title>
        <authorList>
            <person name="Van Velzen R."/>
            <person name="Holmer R."/>
            <person name="Bu F."/>
            <person name="Rutten L."/>
            <person name="Van Zeijl A."/>
            <person name="Liu W."/>
            <person name="Santuari L."/>
            <person name="Cao Q."/>
            <person name="Sharma T."/>
            <person name="Shen D."/>
            <person name="Roswanjaya Y."/>
            <person name="Wardhani T."/>
            <person name="Kalhor M.S."/>
            <person name="Jansen J."/>
            <person name="Van den Hoogen J."/>
            <person name="Gungor B."/>
            <person name="Hartog M."/>
            <person name="Hontelez J."/>
            <person name="Verver J."/>
            <person name="Yang W.-C."/>
            <person name="Schijlen E."/>
            <person name="Repin R."/>
            <person name="Schilthuizen M."/>
            <person name="Schranz E."/>
            <person name="Heidstra R."/>
            <person name="Miyata K."/>
            <person name="Fedorova E."/>
            <person name="Kohlen W."/>
            <person name="Bisseling T."/>
            <person name="Smit S."/>
            <person name="Geurts R."/>
        </authorList>
    </citation>
    <scope>NUCLEOTIDE SEQUENCE [LARGE SCALE GENOMIC DNA]</scope>
    <source>
        <strain evidence="3">cv. RG33-2</strain>
    </source>
</reference>
<keyword evidence="1" id="KW-0812">Transmembrane</keyword>
<gene>
    <name evidence="2" type="ORF">TorRG33x02_211060</name>
</gene>
<evidence type="ECO:0000313" key="3">
    <source>
        <dbReference type="Proteomes" id="UP000237000"/>
    </source>
</evidence>
<name>A0A2P5EC59_TREOI</name>
<evidence type="ECO:0000313" key="2">
    <source>
        <dbReference type="EMBL" id="PON83132.1"/>
    </source>
</evidence>
<dbReference type="AlphaFoldDB" id="A0A2P5EC59"/>
<dbReference type="EMBL" id="JXTC01000183">
    <property type="protein sequence ID" value="PON83132.1"/>
    <property type="molecule type" value="Genomic_DNA"/>
</dbReference>
<keyword evidence="1" id="KW-0472">Membrane</keyword>